<sequence length="45" mass="5422">MPFCLRKDTLENDFFTSCSAYDALIFSKNRFCSPITYYFLLRNRL</sequence>
<dbReference type="AlphaFoldDB" id="J9GZZ5"/>
<organism evidence="1">
    <name type="scientific">gut metagenome</name>
    <dbReference type="NCBI Taxonomy" id="749906"/>
    <lineage>
        <taxon>unclassified sequences</taxon>
        <taxon>metagenomes</taxon>
        <taxon>organismal metagenomes</taxon>
    </lineage>
</organism>
<proteinExistence type="predicted"/>
<name>J9GZZ5_9ZZZZ</name>
<protein>
    <submittedName>
        <fullName evidence="1">Uncharacterized protein</fullName>
    </submittedName>
</protein>
<dbReference type="EMBL" id="AMCI01001126">
    <property type="protein sequence ID" value="EJX06545.1"/>
    <property type="molecule type" value="Genomic_DNA"/>
</dbReference>
<gene>
    <name evidence="1" type="ORF">EVA_05348</name>
</gene>
<accession>J9GZZ5</accession>
<evidence type="ECO:0000313" key="1">
    <source>
        <dbReference type="EMBL" id="EJX06545.1"/>
    </source>
</evidence>
<reference evidence="1" key="1">
    <citation type="journal article" date="2012" name="PLoS ONE">
        <title>Gene sets for utilization of primary and secondary nutrition supplies in the distal gut of endangered iberian lynx.</title>
        <authorList>
            <person name="Alcaide M."/>
            <person name="Messina E."/>
            <person name="Richter M."/>
            <person name="Bargiela R."/>
            <person name="Peplies J."/>
            <person name="Huws S.A."/>
            <person name="Newbold C.J."/>
            <person name="Golyshin P.N."/>
            <person name="Simon M.A."/>
            <person name="Lopez G."/>
            <person name="Yakimov M.M."/>
            <person name="Ferrer M."/>
        </authorList>
    </citation>
    <scope>NUCLEOTIDE SEQUENCE</scope>
</reference>
<comment type="caution">
    <text evidence="1">The sequence shown here is derived from an EMBL/GenBank/DDBJ whole genome shotgun (WGS) entry which is preliminary data.</text>
</comment>